<feature type="transmembrane region" description="Helical" evidence="7">
    <location>
        <begin position="1121"/>
        <end position="1138"/>
    </location>
</feature>
<feature type="compositionally biased region" description="Polar residues" evidence="6">
    <location>
        <begin position="427"/>
        <end position="457"/>
    </location>
</feature>
<feature type="transmembrane region" description="Helical" evidence="7">
    <location>
        <begin position="1191"/>
        <end position="1212"/>
    </location>
</feature>
<feature type="compositionally biased region" description="Basic residues" evidence="6">
    <location>
        <begin position="766"/>
        <end position="777"/>
    </location>
</feature>
<feature type="domain" description="Threonine/Serine exporter ThrE" evidence="9">
    <location>
        <begin position="1076"/>
        <end position="1206"/>
    </location>
</feature>
<feature type="transmembrane region" description="Helical" evidence="7">
    <location>
        <begin position="953"/>
        <end position="971"/>
    </location>
</feature>
<feature type="compositionally biased region" description="Low complexity" evidence="6">
    <location>
        <begin position="408"/>
        <end position="421"/>
    </location>
</feature>
<feature type="transmembrane region" description="Helical" evidence="7">
    <location>
        <begin position="983"/>
        <end position="1002"/>
    </location>
</feature>
<protein>
    <recommendedName>
        <fullName evidence="11">DUF1212-domain-containing protein</fullName>
    </recommendedName>
</protein>
<dbReference type="Pfam" id="PF12821">
    <property type="entry name" value="ThrE_2"/>
    <property type="match status" value="1"/>
</dbReference>
<feature type="region of interest" description="Disordered" evidence="6">
    <location>
        <begin position="560"/>
        <end position="701"/>
    </location>
</feature>
<feature type="transmembrane region" description="Helical" evidence="7">
    <location>
        <begin position="1014"/>
        <end position="1036"/>
    </location>
</feature>
<feature type="compositionally biased region" description="Basic and acidic residues" evidence="6">
    <location>
        <begin position="754"/>
        <end position="765"/>
    </location>
</feature>
<feature type="compositionally biased region" description="Polar residues" evidence="6">
    <location>
        <begin position="397"/>
        <end position="407"/>
    </location>
</feature>
<feature type="transmembrane region" description="Helical" evidence="7">
    <location>
        <begin position="1096"/>
        <end position="1115"/>
    </location>
</feature>
<feature type="region of interest" description="Disordered" evidence="6">
    <location>
        <begin position="722"/>
        <end position="777"/>
    </location>
</feature>
<feature type="transmembrane region" description="Helical" evidence="7">
    <location>
        <begin position="1145"/>
        <end position="1171"/>
    </location>
</feature>
<feature type="compositionally biased region" description="Pro residues" evidence="6">
    <location>
        <begin position="644"/>
        <end position="655"/>
    </location>
</feature>
<proteinExistence type="inferred from homology"/>
<sequence length="1225" mass="131879">MSIPDNPFLDPNRISSHSSTSSPPRNSLEPSITHPSVSIGQPSAIRSNPSSATRSPPSPLRPPTMRVNSLPIVSPIERTSPEGPLTLSSPSGAETPIHPPSAPSGLSAGKNKRVQWPEEFGKDNPIAMSPQTLVDQGGREALQSALQNFSAYDEPTEARRRHPFFTGNNIATDPESQVSSEVTTRAPSVVSDGDYQQAENTNLMEMFVDPYEVDGLPSVNPERDVERNRQAAEALVRAHTTGMFGFMRRRKKSSKQGQDNFTAGEDGLWKEAIELSNKDEDGTGDFGRKLREGREPGTTYESTFGVNLDVPPSAAIARGKGIVAGAGGVLSSLLALQSGQQRAESVSIVSTPASSRPPSRRSSTLSDDSEEDEEERTKFIREHRIKNGWNPFGSGSGNNTPGLSSKYTRLSSSTTTPIRSSTDGKDQPSSPGLNSSTGSKNHSRQYSTISQFIQGRSTAPLGSPRADKKSPSADARSTKALALEPGMLARRPSKTSRVSAVTSRVKKLGETLGLEVETSSSRPYFAKSSAGVFGGLIATTGNLAGIAAPVASQLAPDAHRPGFHLTRLSSPPPKPPKSPKSPKSPRSPPSNSKRPSSFHSFSHRPSSITSSPTTSTFPTNKDLVESLSAPNSPDAGDLHLSQLDPPPISIGPPVRPRTTSPGHPMARSFTLDPPSSTPSRPAGATHSTSFSENAMKRRSASGFKQIESLALNMMTAPLKLTKSKAATTPDSRASGEYADYFGHHQKSPKPVLTQEEREKKEWEKEKRRRRKAKEKRRREQIFITQHVAAILERQDFLLKLTRALMCFGAPTHRLEAQMQATARILELNCQMILLPGIFLVSFGDPATHTSEVKFLKQANGLDLGKLLDAHMVYYQVVHDKMGVTEASAKLDELMTSKAAYKLWQQLLIGGLASAFIQPSAFYGSLIDCLVTIPLGMLLVLVQVLVSKNDLYSSLFELVIASLNAFLAAALSKTGVLCFSAMTSGSVVLILPGYIVLCGSLELCNRSIISGSVRLVYSVLYSLFLGFGLSIGSEIFIRVTGSSIPYANEYQCTTLRANAPWYRATISPWFFFLTAPAYLACLALRNGQPIRRKELPVMILTGCAGFSCNYFSGRVFVNRPDITSAIGAFVVGLLGGLYSKFTRGSAFVIMVVGILFQLPSGLSNGGLLRFASESTSGTTDYYSSGFLVAEQLIQTAIGLTVGLFVAAAVTNFIGGGRRRGLNLSSF</sequence>
<evidence type="ECO:0000256" key="3">
    <source>
        <dbReference type="ARBA" id="ARBA00022989"/>
    </source>
</evidence>
<keyword evidence="2 7" id="KW-0812">Transmembrane</keyword>
<feature type="compositionally biased region" description="Low complexity" evidence="6">
    <location>
        <begin position="46"/>
        <end position="55"/>
    </location>
</feature>
<evidence type="ECO:0000256" key="7">
    <source>
        <dbReference type="SAM" id="Phobius"/>
    </source>
</evidence>
<feature type="compositionally biased region" description="Polar residues" evidence="6">
    <location>
        <begin position="166"/>
        <end position="186"/>
    </location>
</feature>
<feature type="transmembrane region" description="Helical" evidence="7">
    <location>
        <begin position="1065"/>
        <end position="1084"/>
    </location>
</feature>
<name>A0A0F7SSW4_PHARH</name>
<dbReference type="Pfam" id="PF06738">
    <property type="entry name" value="ThrE"/>
    <property type="match status" value="1"/>
</dbReference>
<feature type="compositionally biased region" description="Polar residues" evidence="6">
    <location>
        <begin position="28"/>
        <end position="45"/>
    </location>
</feature>
<keyword evidence="4 7" id="KW-0472">Membrane</keyword>
<feature type="region of interest" description="Disordered" evidence="6">
    <location>
        <begin position="1"/>
        <end position="114"/>
    </location>
</feature>
<feature type="compositionally biased region" description="Polar residues" evidence="6">
    <location>
        <begin position="673"/>
        <end position="692"/>
    </location>
</feature>
<dbReference type="PANTHER" id="PTHR31082">
    <property type="entry name" value="PHEROMONE-REGULATED MEMBRANE PROTEIN 10"/>
    <property type="match status" value="1"/>
</dbReference>
<dbReference type="InterPro" id="IPR051361">
    <property type="entry name" value="ThrE/Ser_Exporter"/>
</dbReference>
<evidence type="ECO:0000313" key="10">
    <source>
        <dbReference type="EMBL" id="CED84551.1"/>
    </source>
</evidence>
<feature type="compositionally biased region" description="Pro residues" evidence="6">
    <location>
        <begin position="570"/>
        <end position="579"/>
    </location>
</feature>
<evidence type="ECO:0000256" key="4">
    <source>
        <dbReference type="ARBA" id="ARBA00023136"/>
    </source>
</evidence>
<evidence type="ECO:0008006" key="11">
    <source>
        <dbReference type="Google" id="ProtNLM"/>
    </source>
</evidence>
<organism evidence="10">
    <name type="scientific">Phaffia rhodozyma</name>
    <name type="common">Yeast</name>
    <name type="synonym">Xanthophyllomyces dendrorhous</name>
    <dbReference type="NCBI Taxonomy" id="264483"/>
    <lineage>
        <taxon>Eukaryota</taxon>
        <taxon>Fungi</taxon>
        <taxon>Dikarya</taxon>
        <taxon>Basidiomycota</taxon>
        <taxon>Agaricomycotina</taxon>
        <taxon>Tremellomycetes</taxon>
        <taxon>Cystofilobasidiales</taxon>
        <taxon>Mrakiaceae</taxon>
        <taxon>Phaffia</taxon>
    </lineage>
</organism>
<dbReference type="EMBL" id="LN483166">
    <property type="protein sequence ID" value="CED84551.1"/>
    <property type="molecule type" value="Genomic_DNA"/>
</dbReference>
<dbReference type="InterPro" id="IPR010619">
    <property type="entry name" value="ThrE-like_N"/>
</dbReference>
<feature type="region of interest" description="Disordered" evidence="6">
    <location>
        <begin position="345"/>
        <end position="478"/>
    </location>
</feature>
<feature type="domain" description="Threonine/serine exporter-like N-terminal" evidence="8">
    <location>
        <begin position="795"/>
        <end position="1034"/>
    </location>
</feature>
<dbReference type="InterPro" id="IPR024528">
    <property type="entry name" value="ThrE_2"/>
</dbReference>
<comment type="subcellular location">
    <subcellularLocation>
        <location evidence="1">Membrane</location>
        <topology evidence="1">Multi-pass membrane protein</topology>
    </subcellularLocation>
</comment>
<dbReference type="GO" id="GO:0016020">
    <property type="term" value="C:membrane"/>
    <property type="evidence" value="ECO:0007669"/>
    <property type="project" value="UniProtKB-SubCell"/>
</dbReference>
<evidence type="ECO:0000256" key="6">
    <source>
        <dbReference type="SAM" id="MobiDB-lite"/>
    </source>
</evidence>
<feature type="transmembrane region" description="Helical" evidence="7">
    <location>
        <begin position="920"/>
        <end position="941"/>
    </location>
</feature>
<feature type="region of interest" description="Disordered" evidence="6">
    <location>
        <begin position="165"/>
        <end position="186"/>
    </location>
</feature>
<accession>A0A0F7SSW4</accession>
<feature type="compositionally biased region" description="Low complexity" evidence="6">
    <location>
        <begin position="589"/>
        <end position="619"/>
    </location>
</feature>
<feature type="compositionally biased region" description="Low complexity" evidence="6">
    <location>
        <begin position="350"/>
        <end position="366"/>
    </location>
</feature>
<feature type="compositionally biased region" description="Low complexity" evidence="6">
    <location>
        <begin position="11"/>
        <end position="27"/>
    </location>
</feature>
<dbReference type="AlphaFoldDB" id="A0A0F7SSW4"/>
<evidence type="ECO:0000256" key="5">
    <source>
        <dbReference type="ARBA" id="ARBA00034125"/>
    </source>
</evidence>
<reference evidence="10" key="1">
    <citation type="submission" date="2014-08" db="EMBL/GenBank/DDBJ databases">
        <authorList>
            <person name="Sharma Rahul"/>
            <person name="Thines Marco"/>
        </authorList>
    </citation>
    <scope>NUCLEOTIDE SEQUENCE</scope>
</reference>
<dbReference type="PANTHER" id="PTHR31082:SF4">
    <property type="entry name" value="PHEROMONE-REGULATED MEMBRANE PROTEIN 10"/>
    <property type="match status" value="1"/>
</dbReference>
<evidence type="ECO:0000259" key="8">
    <source>
        <dbReference type="Pfam" id="PF06738"/>
    </source>
</evidence>
<comment type="similarity">
    <text evidence="5">Belongs to the ThrE exporter (TC 2.A.79) family.</text>
</comment>
<evidence type="ECO:0000259" key="9">
    <source>
        <dbReference type="Pfam" id="PF12821"/>
    </source>
</evidence>
<evidence type="ECO:0000256" key="1">
    <source>
        <dbReference type="ARBA" id="ARBA00004141"/>
    </source>
</evidence>
<evidence type="ECO:0000256" key="2">
    <source>
        <dbReference type="ARBA" id="ARBA00022692"/>
    </source>
</evidence>
<feature type="compositionally biased region" description="Basic and acidic residues" evidence="6">
    <location>
        <begin position="275"/>
        <end position="295"/>
    </location>
</feature>
<dbReference type="GO" id="GO:0022857">
    <property type="term" value="F:transmembrane transporter activity"/>
    <property type="evidence" value="ECO:0007669"/>
    <property type="project" value="InterPro"/>
</dbReference>
<keyword evidence="3 7" id="KW-1133">Transmembrane helix</keyword>
<feature type="region of interest" description="Disordered" evidence="6">
    <location>
        <begin position="275"/>
        <end position="303"/>
    </location>
</feature>